<name>A0A7S4JQM2_9STRA</name>
<evidence type="ECO:0008006" key="2">
    <source>
        <dbReference type="Google" id="ProtNLM"/>
    </source>
</evidence>
<dbReference type="SUPFAM" id="SSF82199">
    <property type="entry name" value="SET domain"/>
    <property type="match status" value="1"/>
</dbReference>
<dbReference type="PANTHER" id="PTHR13271:SF137">
    <property type="entry name" value="SET DOMAIN-CONTAINING PROTEIN"/>
    <property type="match status" value="1"/>
</dbReference>
<protein>
    <recommendedName>
        <fullName evidence="2">Rubisco LSMT substrate-binding domain-containing protein</fullName>
    </recommendedName>
</protein>
<dbReference type="EMBL" id="HBKQ01046530">
    <property type="protein sequence ID" value="CAE2271221.1"/>
    <property type="molecule type" value="Transcribed_RNA"/>
</dbReference>
<sequence>MCFTGPEPWVEMGLAIVNSRSNVLPGNLFSVTPLLDMLNHKPSVGTSGRVTDNGELQLTVDEPFLAGEEVFISYDQLANLDTLVNYGFVCEDNPFNVESIVVRMINQSPIPLAVEADGSISGATLAPLREVLATAEEFDRVRKDGEEDSSLLAFAVPVSDRNEEEVMAVIGAAVDDALYEAKGGAESAKDDLLVASYLKERARTMELGLSSIAKKFPELGY</sequence>
<gene>
    <name evidence="1" type="ORF">OAUR00152_LOCUS32100</name>
</gene>
<dbReference type="GO" id="GO:0016279">
    <property type="term" value="F:protein-lysine N-methyltransferase activity"/>
    <property type="evidence" value="ECO:0007669"/>
    <property type="project" value="TreeGrafter"/>
</dbReference>
<dbReference type="InterPro" id="IPR050600">
    <property type="entry name" value="SETD3_SETD6_MTase"/>
</dbReference>
<reference evidence="1" key="1">
    <citation type="submission" date="2021-01" db="EMBL/GenBank/DDBJ databases">
        <authorList>
            <person name="Corre E."/>
            <person name="Pelletier E."/>
            <person name="Niang G."/>
            <person name="Scheremetjew M."/>
            <person name="Finn R."/>
            <person name="Kale V."/>
            <person name="Holt S."/>
            <person name="Cochrane G."/>
            <person name="Meng A."/>
            <person name="Brown T."/>
            <person name="Cohen L."/>
        </authorList>
    </citation>
    <scope>NUCLEOTIDE SEQUENCE</scope>
    <source>
        <strain evidence="1">Isolate 1302-5</strain>
    </source>
</reference>
<dbReference type="Gene3D" id="3.90.1410.10">
    <property type="entry name" value="set domain protein methyltransferase, domain 1"/>
    <property type="match status" value="1"/>
</dbReference>
<evidence type="ECO:0000313" key="1">
    <source>
        <dbReference type="EMBL" id="CAE2271221.1"/>
    </source>
</evidence>
<organism evidence="1">
    <name type="scientific">Odontella aurita</name>
    <dbReference type="NCBI Taxonomy" id="265563"/>
    <lineage>
        <taxon>Eukaryota</taxon>
        <taxon>Sar</taxon>
        <taxon>Stramenopiles</taxon>
        <taxon>Ochrophyta</taxon>
        <taxon>Bacillariophyta</taxon>
        <taxon>Mediophyceae</taxon>
        <taxon>Biddulphiophycidae</taxon>
        <taxon>Eupodiscales</taxon>
        <taxon>Odontellaceae</taxon>
        <taxon>Odontella</taxon>
    </lineage>
</organism>
<dbReference type="PANTHER" id="PTHR13271">
    <property type="entry name" value="UNCHARACTERIZED PUTATIVE METHYLTRANSFERASE"/>
    <property type="match status" value="1"/>
</dbReference>
<accession>A0A7S4JQM2</accession>
<dbReference type="AlphaFoldDB" id="A0A7S4JQM2"/>
<proteinExistence type="predicted"/>
<dbReference type="InterPro" id="IPR046341">
    <property type="entry name" value="SET_dom_sf"/>
</dbReference>
<dbReference type="CDD" id="cd10527">
    <property type="entry name" value="SET_LSMT"/>
    <property type="match status" value="1"/>
</dbReference>